<dbReference type="Proteomes" id="UP000824037">
    <property type="component" value="Unassembled WGS sequence"/>
</dbReference>
<reference evidence="1" key="2">
    <citation type="submission" date="2021-04" db="EMBL/GenBank/DDBJ databases">
        <authorList>
            <person name="Gilroy R."/>
        </authorList>
    </citation>
    <scope>NUCLEOTIDE SEQUENCE</scope>
    <source>
        <strain evidence="1">ChiGjej4B4-7305</strain>
    </source>
</reference>
<name>A0A9D2J3S8_9MICO</name>
<dbReference type="EMBL" id="DXBY01000111">
    <property type="protein sequence ID" value="HIZ35453.1"/>
    <property type="molecule type" value="Genomic_DNA"/>
</dbReference>
<organism evidence="1 2">
    <name type="scientific">Candidatus Ruania gallistercoris</name>
    <dbReference type="NCBI Taxonomy" id="2838746"/>
    <lineage>
        <taxon>Bacteria</taxon>
        <taxon>Bacillati</taxon>
        <taxon>Actinomycetota</taxon>
        <taxon>Actinomycetes</taxon>
        <taxon>Micrococcales</taxon>
        <taxon>Ruaniaceae</taxon>
        <taxon>Ruania</taxon>
    </lineage>
</organism>
<comment type="caution">
    <text evidence="1">The sequence shown here is derived from an EMBL/GenBank/DDBJ whole genome shotgun (WGS) entry which is preliminary data.</text>
</comment>
<protein>
    <submittedName>
        <fullName evidence="1">Uncharacterized protein</fullName>
    </submittedName>
</protein>
<accession>A0A9D2J3S8</accession>
<proteinExistence type="predicted"/>
<sequence>MGRLRRSGSRPAPPAIEADFAHAAGASFEAELRASSDRDGSVARG</sequence>
<reference evidence="1" key="1">
    <citation type="journal article" date="2021" name="PeerJ">
        <title>Extensive microbial diversity within the chicken gut microbiome revealed by metagenomics and culture.</title>
        <authorList>
            <person name="Gilroy R."/>
            <person name="Ravi A."/>
            <person name="Getino M."/>
            <person name="Pursley I."/>
            <person name="Horton D.L."/>
            <person name="Alikhan N.F."/>
            <person name="Baker D."/>
            <person name="Gharbi K."/>
            <person name="Hall N."/>
            <person name="Watson M."/>
            <person name="Adriaenssens E.M."/>
            <person name="Foster-Nyarko E."/>
            <person name="Jarju S."/>
            <person name="Secka A."/>
            <person name="Antonio M."/>
            <person name="Oren A."/>
            <person name="Chaudhuri R.R."/>
            <person name="La Ragione R."/>
            <person name="Hildebrand F."/>
            <person name="Pallen M.J."/>
        </authorList>
    </citation>
    <scope>NUCLEOTIDE SEQUENCE</scope>
    <source>
        <strain evidence="1">ChiGjej4B4-7305</strain>
    </source>
</reference>
<dbReference type="AlphaFoldDB" id="A0A9D2J3S8"/>
<gene>
    <name evidence="1" type="ORF">H9815_06720</name>
</gene>
<evidence type="ECO:0000313" key="2">
    <source>
        <dbReference type="Proteomes" id="UP000824037"/>
    </source>
</evidence>
<evidence type="ECO:0000313" key="1">
    <source>
        <dbReference type="EMBL" id="HIZ35453.1"/>
    </source>
</evidence>